<dbReference type="KEGG" id="dko:I596_2444"/>
<feature type="chain" id="PRO_5007887237" evidence="1">
    <location>
        <begin position="21"/>
        <end position="316"/>
    </location>
</feature>
<proteinExistence type="predicted"/>
<dbReference type="GO" id="GO:0008237">
    <property type="term" value="F:metallopeptidase activity"/>
    <property type="evidence" value="ECO:0007669"/>
    <property type="project" value="InterPro"/>
</dbReference>
<dbReference type="Proteomes" id="UP000076830">
    <property type="component" value="Chromosome"/>
</dbReference>
<dbReference type="InterPro" id="IPR024079">
    <property type="entry name" value="MetalloPept_cat_dom_sf"/>
</dbReference>
<gene>
    <name evidence="2" type="ORF">I596_2444</name>
</gene>
<name>A0A167H131_9GAMM</name>
<dbReference type="OrthoDB" id="8198236at2"/>
<dbReference type="AlphaFoldDB" id="A0A167H131"/>
<protein>
    <submittedName>
        <fullName evidence="2">Uncharacterized protein</fullName>
    </submittedName>
</protein>
<feature type="signal peptide" evidence="1">
    <location>
        <begin position="1"/>
        <end position="20"/>
    </location>
</feature>
<dbReference type="RefSeq" id="WP_067647893.1">
    <property type="nucleotide sequence ID" value="NZ_CP015249.1"/>
</dbReference>
<sequence length="316" mass="33150">MHRVPILFALVAAATGPAAAQATFDITFDPSADVLQPAERAAVATHLREAGRRWSQALGATAPVTIAIRVAIADVPTANGASAATAFVGVFGGRDTFEQGAAHKLRTGVDVNGADADGIVTFGLNYLRNELWFDPDPVLRIAPVPANRTDAFSVALHELGHVLAYNGWADLTTGQPPATYWSTFDRWMMPGAPTLFAGPAATQAWGVAPDLTTGNNTHWANPVLRTGRPAAVPAPVRWAGGAPVPIAACGLPMSIDAPPSADAVLRGAGGLIDQLMNGVVFYRGTRYDLSALDRAVLADVGLLRERIFAGDFEPDR</sequence>
<organism evidence="2 3">
    <name type="scientific">Dokdonella koreensis DS-123</name>
    <dbReference type="NCBI Taxonomy" id="1300342"/>
    <lineage>
        <taxon>Bacteria</taxon>
        <taxon>Pseudomonadati</taxon>
        <taxon>Pseudomonadota</taxon>
        <taxon>Gammaproteobacteria</taxon>
        <taxon>Lysobacterales</taxon>
        <taxon>Rhodanobacteraceae</taxon>
        <taxon>Dokdonella</taxon>
    </lineage>
</organism>
<keyword evidence="3" id="KW-1185">Reference proteome</keyword>
<accession>A0A167H131</accession>
<evidence type="ECO:0000313" key="3">
    <source>
        <dbReference type="Proteomes" id="UP000076830"/>
    </source>
</evidence>
<reference evidence="2 3" key="1">
    <citation type="submission" date="2016-04" db="EMBL/GenBank/DDBJ databases">
        <title>Complete genome sequence of Dokdonella koreensis DS-123T.</title>
        <authorList>
            <person name="Kim J.F."/>
            <person name="Lee H."/>
            <person name="Kwak M.-J."/>
        </authorList>
    </citation>
    <scope>NUCLEOTIDE SEQUENCE [LARGE SCALE GENOMIC DNA]</scope>
    <source>
        <strain evidence="2 3">DS-123</strain>
    </source>
</reference>
<dbReference type="SUPFAM" id="SSF55486">
    <property type="entry name" value="Metalloproteases ('zincins'), catalytic domain"/>
    <property type="match status" value="1"/>
</dbReference>
<evidence type="ECO:0000313" key="2">
    <source>
        <dbReference type="EMBL" id="ANB18452.1"/>
    </source>
</evidence>
<dbReference type="EMBL" id="CP015249">
    <property type="protein sequence ID" value="ANB18452.1"/>
    <property type="molecule type" value="Genomic_DNA"/>
</dbReference>
<evidence type="ECO:0000256" key="1">
    <source>
        <dbReference type="SAM" id="SignalP"/>
    </source>
</evidence>
<dbReference type="Gene3D" id="3.40.390.10">
    <property type="entry name" value="Collagenase (Catalytic Domain)"/>
    <property type="match status" value="1"/>
</dbReference>
<keyword evidence="1" id="KW-0732">Signal</keyword>